<dbReference type="KEGG" id="pno:SNOG_08514"/>
<dbReference type="PANTHER" id="PTHR35041:SF3">
    <property type="entry name" value="FORMYLMETHIONINE DEFORMYLASE-LIKE PROTEIN"/>
    <property type="match status" value="1"/>
</dbReference>
<evidence type="ECO:0000256" key="1">
    <source>
        <dbReference type="SAM" id="Phobius"/>
    </source>
</evidence>
<accession>Q0UIA0</accession>
<keyword evidence="1" id="KW-0812">Transmembrane</keyword>
<feature type="transmembrane region" description="Helical" evidence="1">
    <location>
        <begin position="379"/>
        <end position="400"/>
    </location>
</feature>
<protein>
    <submittedName>
        <fullName evidence="2">Uncharacterized protein</fullName>
    </submittedName>
</protein>
<evidence type="ECO:0000313" key="3">
    <source>
        <dbReference type="Proteomes" id="UP000001055"/>
    </source>
</evidence>
<dbReference type="STRING" id="321614.Q0UIA0"/>
<dbReference type="InParanoid" id="Q0UIA0"/>
<evidence type="ECO:0000313" key="2">
    <source>
        <dbReference type="EMBL" id="EAT83682.2"/>
    </source>
</evidence>
<proteinExistence type="predicted"/>
<gene>
    <name evidence="2" type="ORF">SNOG_08514</name>
</gene>
<keyword evidence="1" id="KW-0472">Membrane</keyword>
<reference evidence="3" key="1">
    <citation type="journal article" date="2007" name="Plant Cell">
        <title>Dothideomycete-plant interactions illuminated by genome sequencing and EST analysis of the wheat pathogen Stagonospora nodorum.</title>
        <authorList>
            <person name="Hane J.K."/>
            <person name="Lowe R.G."/>
            <person name="Solomon P.S."/>
            <person name="Tan K.C."/>
            <person name="Schoch C.L."/>
            <person name="Spatafora J.W."/>
            <person name="Crous P.W."/>
            <person name="Kodira C."/>
            <person name="Birren B.W."/>
            <person name="Galagan J.E."/>
            <person name="Torriani S.F."/>
            <person name="McDonald B.A."/>
            <person name="Oliver R.P."/>
        </authorList>
    </citation>
    <scope>NUCLEOTIDE SEQUENCE [LARGE SCALE GENOMIC DNA]</scope>
    <source>
        <strain evidence="3">SN15 / ATCC MYA-4574 / FGSC 10173</strain>
    </source>
</reference>
<keyword evidence="1" id="KW-1133">Transmembrane helix</keyword>
<dbReference type="EMBL" id="CH445337">
    <property type="protein sequence ID" value="EAT83682.2"/>
    <property type="molecule type" value="Genomic_DNA"/>
</dbReference>
<organism evidence="2 3">
    <name type="scientific">Phaeosphaeria nodorum (strain SN15 / ATCC MYA-4574 / FGSC 10173)</name>
    <name type="common">Glume blotch fungus</name>
    <name type="synonym">Parastagonospora nodorum</name>
    <dbReference type="NCBI Taxonomy" id="321614"/>
    <lineage>
        <taxon>Eukaryota</taxon>
        <taxon>Fungi</taxon>
        <taxon>Dikarya</taxon>
        <taxon>Ascomycota</taxon>
        <taxon>Pezizomycotina</taxon>
        <taxon>Dothideomycetes</taxon>
        <taxon>Pleosporomycetidae</taxon>
        <taxon>Pleosporales</taxon>
        <taxon>Pleosporineae</taxon>
        <taxon>Phaeosphaeriaceae</taxon>
        <taxon>Parastagonospora</taxon>
    </lineage>
</organism>
<dbReference type="RefSeq" id="XP_001798825.1">
    <property type="nucleotide sequence ID" value="XM_001798773.1"/>
</dbReference>
<dbReference type="VEuPathDB" id="FungiDB:JI435_085140"/>
<dbReference type="PANTHER" id="PTHR35041">
    <property type="entry name" value="MEDIATOR OF RNA POLYMERASE II TRANSCRIPTION SUBUNIT 1"/>
    <property type="match status" value="1"/>
</dbReference>
<dbReference type="eggNOG" id="ENOG502RX75">
    <property type="taxonomic scope" value="Eukaryota"/>
</dbReference>
<dbReference type="GeneID" id="5975724"/>
<dbReference type="AlphaFoldDB" id="Q0UIA0"/>
<dbReference type="HOGENOM" id="CLU_008809_0_0_1"/>
<sequence length="507" mass="56604">MSPASLTSEITAFEVPSTCQAVANINFARESDFDFRVMPDNETRREAMSYYNTTDVAGTKDGFFDYYDQPSKNVRRLGISAAYLRRPQPRDQAALSFCGEGWNCSYSINFMGPGYKCEDLTDAPPDNAPFKLNQIAPEGNFTYVADVDQDDYRSPQVDTLDGVPIEGPPYPASLGVFESEPALWIGYALQTNESYPPDSPNAKKWKVVHVPKMFRCVMHHTNYTFNMTYSPSQVANLTQRDFLAPVIDTHLTPNTDNTSDWVASPSTNYIRPLDDPKLYKLTAAYHSMGALLRSFLRGSVSKSTDVYVVTKSDISETRLMDTRTSHPSPNLMADVQGLFEDMLLSLLSEPTLVVAQPQDVACLKTRTLNVFRYYKRGLWYGYAIVIGITFVFILIGAWSIHQNGVASDVLFSRIMVTTRNPTLDHLSVGACLGGDPFPRELTRTKLRFGVLAEEGPREGPLGVVEHCCFGTVGETREIVKGGVYAGLRRREEKKGLLDREGEEDLVE</sequence>
<dbReference type="Proteomes" id="UP000001055">
    <property type="component" value="Unassembled WGS sequence"/>
</dbReference>
<name>Q0UIA0_PHANO</name>